<accession>A0A0G3M7F7</accession>
<dbReference type="EMBL" id="CP009928">
    <property type="protein sequence ID" value="AKK74854.1"/>
    <property type="molecule type" value="Genomic_DNA"/>
</dbReference>
<protein>
    <submittedName>
        <fullName evidence="1">Uncharacterized protein</fullName>
    </submittedName>
</protein>
<dbReference type="PATRIC" id="fig|1324352.5.peg.1731"/>
<dbReference type="KEGG" id="cgn:OK18_08250"/>
<evidence type="ECO:0000313" key="2">
    <source>
        <dbReference type="Proteomes" id="UP000035213"/>
    </source>
</evidence>
<evidence type="ECO:0000313" key="1">
    <source>
        <dbReference type="EMBL" id="AKK74854.1"/>
    </source>
</evidence>
<sequence>MESKLKMFNRNDFKQVHFNNIYQLEGLYETKRDFELIYPKLEEHRDSNYIDYMYIQNNGKINFGTGSMVPDITKHKEIQTFNGVLVKEGDKYVIFRKVVLHPVLGVGGYEIKKQKILIENRRLYIQDGNNCLVYKLVD</sequence>
<organism evidence="1 2">
    <name type="scientific">Chryseobacterium gallinarum</name>
    <dbReference type="NCBI Taxonomy" id="1324352"/>
    <lineage>
        <taxon>Bacteria</taxon>
        <taxon>Pseudomonadati</taxon>
        <taxon>Bacteroidota</taxon>
        <taxon>Flavobacteriia</taxon>
        <taxon>Flavobacteriales</taxon>
        <taxon>Weeksellaceae</taxon>
        <taxon>Chryseobacterium group</taxon>
        <taxon>Chryseobacterium</taxon>
    </lineage>
</organism>
<dbReference type="AlphaFoldDB" id="A0A0G3M7F7"/>
<reference evidence="1 2" key="1">
    <citation type="submission" date="2014-11" db="EMBL/GenBank/DDBJ databases">
        <authorList>
            <person name="Park G.-S."/>
            <person name="Hong S.-J."/>
            <person name="Jung B.K."/>
            <person name="Khan A.R."/>
            <person name="Kwak Y."/>
            <person name="Shin J.-H."/>
        </authorList>
    </citation>
    <scope>NUCLEOTIDE SEQUENCE [LARGE SCALE GENOMIC DNA]</scope>
    <source>
        <strain evidence="1 2">DSM 27622</strain>
    </source>
</reference>
<dbReference type="Proteomes" id="UP000035213">
    <property type="component" value="Chromosome"/>
</dbReference>
<name>A0A0G3M7F7_CHRGL</name>
<gene>
    <name evidence="1" type="ORF">OK18_08250</name>
</gene>
<proteinExistence type="predicted"/>